<evidence type="ECO:0000313" key="3">
    <source>
        <dbReference type="EMBL" id="NYF41782.1"/>
    </source>
</evidence>
<keyword evidence="3" id="KW-0830">Ubiquinone</keyword>
<dbReference type="RefSeq" id="WP_218912322.1">
    <property type="nucleotide sequence ID" value="NZ_JACCCO010000002.1"/>
</dbReference>
<dbReference type="PANTHER" id="PTHR42912">
    <property type="entry name" value="METHYLTRANSFERASE"/>
    <property type="match status" value="1"/>
</dbReference>
<keyword evidence="3" id="KW-0489">Methyltransferase</keyword>
<dbReference type="Pfam" id="PF13649">
    <property type="entry name" value="Methyltransf_25"/>
    <property type="match status" value="1"/>
</dbReference>
<comment type="caution">
    <text evidence="3">The sequence shown here is derived from an EMBL/GenBank/DDBJ whole genome shotgun (WGS) entry which is preliminary data.</text>
</comment>
<dbReference type="SUPFAM" id="SSF53335">
    <property type="entry name" value="S-adenosyl-L-methionine-dependent methyltransferases"/>
    <property type="match status" value="1"/>
</dbReference>
<accession>A0A852UWN1</accession>
<organism evidence="3 4">
    <name type="scientific">Streptosporangium sandarakinum</name>
    <dbReference type="NCBI Taxonomy" id="1260955"/>
    <lineage>
        <taxon>Bacteria</taxon>
        <taxon>Bacillati</taxon>
        <taxon>Actinomycetota</taxon>
        <taxon>Actinomycetes</taxon>
        <taxon>Streptosporangiales</taxon>
        <taxon>Streptosporangiaceae</taxon>
        <taxon>Streptosporangium</taxon>
    </lineage>
</organism>
<dbReference type="CDD" id="cd02440">
    <property type="entry name" value="AdoMet_MTases"/>
    <property type="match status" value="1"/>
</dbReference>
<dbReference type="InterPro" id="IPR041698">
    <property type="entry name" value="Methyltransf_25"/>
</dbReference>
<dbReference type="GO" id="GO:0032259">
    <property type="term" value="P:methylation"/>
    <property type="evidence" value="ECO:0007669"/>
    <property type="project" value="UniProtKB-KW"/>
</dbReference>
<dbReference type="AlphaFoldDB" id="A0A852UWN1"/>
<feature type="domain" description="Methyltransferase" evidence="2">
    <location>
        <begin position="58"/>
        <end position="152"/>
    </location>
</feature>
<dbReference type="InterPro" id="IPR050508">
    <property type="entry name" value="Methyltransf_Superfamily"/>
</dbReference>
<protein>
    <submittedName>
        <fullName evidence="3">Ubiquinone/menaquinone biosynthesis C-methylase UbiE</fullName>
    </submittedName>
</protein>
<dbReference type="EMBL" id="JACCCO010000002">
    <property type="protein sequence ID" value="NYF41782.1"/>
    <property type="molecule type" value="Genomic_DNA"/>
</dbReference>
<reference evidence="3 4" key="1">
    <citation type="submission" date="2020-07" db="EMBL/GenBank/DDBJ databases">
        <title>Sequencing the genomes of 1000 actinobacteria strains.</title>
        <authorList>
            <person name="Klenk H.-P."/>
        </authorList>
    </citation>
    <scope>NUCLEOTIDE SEQUENCE [LARGE SCALE GENOMIC DNA]</scope>
    <source>
        <strain evidence="3 4">DSM 45763</strain>
    </source>
</reference>
<dbReference type="InterPro" id="IPR029063">
    <property type="entry name" value="SAM-dependent_MTases_sf"/>
</dbReference>
<name>A0A852UWN1_9ACTN</name>
<keyword evidence="3" id="KW-0808">Transferase</keyword>
<keyword evidence="4" id="KW-1185">Reference proteome</keyword>
<sequence length="227" mass="24305">MGPSKLLHNHHHDHDHGAGTMDRPRAYDVVTGVGMLGRRREAFTRLAALSGVRRGDRVLDVGCGTGYLTRIMAPVAGLEGHVTGVDPSEAMIGHARRRAPANCSYLVGEGQRLDLPDASFDVVVSSLAVHHVPAAERGAAVREMFRVLRPGGRLLVAESRRPTGRLAARLADALGSPAMRHDPRELLGDLIPAAGFRVEEEGELPVLLYYVRGSRAHGDAARRGSGA</sequence>
<evidence type="ECO:0000256" key="1">
    <source>
        <dbReference type="SAM" id="MobiDB-lite"/>
    </source>
</evidence>
<dbReference type="Gene3D" id="3.40.50.150">
    <property type="entry name" value="Vaccinia Virus protein VP39"/>
    <property type="match status" value="1"/>
</dbReference>
<proteinExistence type="predicted"/>
<feature type="region of interest" description="Disordered" evidence="1">
    <location>
        <begin position="1"/>
        <end position="23"/>
    </location>
</feature>
<dbReference type="Proteomes" id="UP000576393">
    <property type="component" value="Unassembled WGS sequence"/>
</dbReference>
<evidence type="ECO:0000259" key="2">
    <source>
        <dbReference type="Pfam" id="PF13649"/>
    </source>
</evidence>
<feature type="compositionally biased region" description="Basic and acidic residues" evidence="1">
    <location>
        <begin position="12"/>
        <end position="23"/>
    </location>
</feature>
<evidence type="ECO:0000313" key="4">
    <source>
        <dbReference type="Proteomes" id="UP000576393"/>
    </source>
</evidence>
<dbReference type="GO" id="GO:0008168">
    <property type="term" value="F:methyltransferase activity"/>
    <property type="evidence" value="ECO:0007669"/>
    <property type="project" value="UniProtKB-KW"/>
</dbReference>
<gene>
    <name evidence="3" type="ORF">HDA43_003983</name>
</gene>